<gene>
    <name evidence="3" type="ORF">HINF_LOCUS32926</name>
    <name evidence="4" type="ORF">HINF_LOCUS47871</name>
</gene>
<dbReference type="GO" id="GO:0005509">
    <property type="term" value="F:calcium ion binding"/>
    <property type="evidence" value="ECO:0007669"/>
    <property type="project" value="InterPro"/>
</dbReference>
<dbReference type="EMBL" id="CAXDID020000217">
    <property type="protein sequence ID" value="CAL6057981.1"/>
    <property type="molecule type" value="Genomic_DNA"/>
</dbReference>
<feature type="domain" description="EF-hand" evidence="2">
    <location>
        <begin position="40"/>
        <end position="75"/>
    </location>
</feature>
<dbReference type="Proteomes" id="UP001642409">
    <property type="component" value="Unassembled WGS sequence"/>
</dbReference>
<evidence type="ECO:0000313" key="4">
    <source>
        <dbReference type="EMBL" id="CAL6057981.1"/>
    </source>
</evidence>
<dbReference type="AlphaFoldDB" id="A0AA86UAR0"/>
<dbReference type="SUPFAM" id="SSF47473">
    <property type="entry name" value="EF-hand"/>
    <property type="match status" value="1"/>
</dbReference>
<name>A0AA86UAR0_9EUKA</name>
<proteinExistence type="predicted"/>
<dbReference type="InterPro" id="IPR011992">
    <property type="entry name" value="EF-hand-dom_pair"/>
</dbReference>
<sequence>MDVNLYKYEQIFAELDYENKGYMTLDQLEEAVNNQMNLSINRLTLEYMLNIVDDNNDGVMQMDEFCSFLYICENSNYKDVKSILFYAADADYSGSIDKFEVLKISKKLKMSVTYEDVFRIVEELADNDDKSLSYSVFQDVMDRLDKLDQAQFQITTSENTYNTEQKQLDPEISLQNAQNQLEQLENGLKPLNTEKITRKTEQITQDTKISKITNDSVENEKVKYFEPFEEAKLGKQNSLKLIPNFEPKLSRQQSMPGKTLKKLFTENDFISFI</sequence>
<evidence type="ECO:0000259" key="2">
    <source>
        <dbReference type="PROSITE" id="PS50222"/>
    </source>
</evidence>
<accession>A0AA86UAR0</accession>
<keyword evidence="5" id="KW-1185">Reference proteome</keyword>
<evidence type="ECO:0000313" key="5">
    <source>
        <dbReference type="Proteomes" id="UP001642409"/>
    </source>
</evidence>
<dbReference type="Pfam" id="PF13499">
    <property type="entry name" value="EF-hand_7"/>
    <property type="match status" value="1"/>
</dbReference>
<protein>
    <submittedName>
        <fullName evidence="3">EF hand domain-containing protein</fullName>
    </submittedName>
    <submittedName>
        <fullName evidence="4">EF_hand domain-containing protein</fullName>
    </submittedName>
</protein>
<reference evidence="4 5" key="2">
    <citation type="submission" date="2024-07" db="EMBL/GenBank/DDBJ databases">
        <authorList>
            <person name="Akdeniz Z."/>
        </authorList>
    </citation>
    <scope>NUCLEOTIDE SEQUENCE [LARGE SCALE GENOMIC DNA]</scope>
</reference>
<dbReference type="Gene3D" id="1.10.238.10">
    <property type="entry name" value="EF-hand"/>
    <property type="match status" value="1"/>
</dbReference>
<dbReference type="InterPro" id="IPR002048">
    <property type="entry name" value="EF_hand_dom"/>
</dbReference>
<reference evidence="3" key="1">
    <citation type="submission" date="2023-06" db="EMBL/GenBank/DDBJ databases">
        <authorList>
            <person name="Kurt Z."/>
        </authorList>
    </citation>
    <scope>NUCLEOTIDE SEQUENCE</scope>
</reference>
<dbReference type="PROSITE" id="PS00018">
    <property type="entry name" value="EF_HAND_1"/>
    <property type="match status" value="1"/>
</dbReference>
<comment type="caution">
    <text evidence="3">The sequence shown here is derived from an EMBL/GenBank/DDBJ whole genome shotgun (WGS) entry which is preliminary data.</text>
</comment>
<dbReference type="InterPro" id="IPR018247">
    <property type="entry name" value="EF_Hand_1_Ca_BS"/>
</dbReference>
<evidence type="ECO:0000256" key="1">
    <source>
        <dbReference type="ARBA" id="ARBA00022837"/>
    </source>
</evidence>
<evidence type="ECO:0000313" key="3">
    <source>
        <dbReference type="EMBL" id="CAI9945281.1"/>
    </source>
</evidence>
<organism evidence="3">
    <name type="scientific">Hexamita inflata</name>
    <dbReference type="NCBI Taxonomy" id="28002"/>
    <lineage>
        <taxon>Eukaryota</taxon>
        <taxon>Metamonada</taxon>
        <taxon>Diplomonadida</taxon>
        <taxon>Hexamitidae</taxon>
        <taxon>Hexamitinae</taxon>
        <taxon>Hexamita</taxon>
    </lineage>
</organism>
<dbReference type="EMBL" id="CATOUU010000742">
    <property type="protein sequence ID" value="CAI9945281.1"/>
    <property type="molecule type" value="Genomic_DNA"/>
</dbReference>
<dbReference type="PROSITE" id="PS50222">
    <property type="entry name" value="EF_HAND_2"/>
    <property type="match status" value="1"/>
</dbReference>
<keyword evidence="1" id="KW-0106">Calcium</keyword>